<comment type="caution">
    <text evidence="2">The sequence shown here is derived from an EMBL/GenBank/DDBJ whole genome shotgun (WGS) entry which is preliminary data.</text>
</comment>
<evidence type="ECO:0000259" key="1">
    <source>
        <dbReference type="Pfam" id="PF12728"/>
    </source>
</evidence>
<name>A0ABP8BTT7_9ACTN</name>
<protein>
    <recommendedName>
        <fullName evidence="1">Helix-turn-helix domain-containing protein</fullName>
    </recommendedName>
</protein>
<proteinExistence type="predicted"/>
<evidence type="ECO:0000313" key="2">
    <source>
        <dbReference type="EMBL" id="GAA4225916.1"/>
    </source>
</evidence>
<dbReference type="InterPro" id="IPR041657">
    <property type="entry name" value="HTH_17"/>
</dbReference>
<dbReference type="Pfam" id="PF12728">
    <property type="entry name" value="HTH_17"/>
    <property type="match status" value="1"/>
</dbReference>
<sequence>MTTTTTDDDLLTIREVSEKIRRHRVTVSRMIRDGELRAVRGKGRNGRVFIYADSVADYLKRNEVLPLSEAD</sequence>
<feature type="domain" description="Helix-turn-helix" evidence="1">
    <location>
        <begin position="10"/>
        <end position="62"/>
    </location>
</feature>
<dbReference type="RefSeq" id="WP_344890148.1">
    <property type="nucleotide sequence ID" value="NZ_BAABAS010000004.1"/>
</dbReference>
<reference evidence="3" key="1">
    <citation type="journal article" date="2019" name="Int. J. Syst. Evol. Microbiol.">
        <title>The Global Catalogue of Microorganisms (GCM) 10K type strain sequencing project: providing services to taxonomists for standard genome sequencing and annotation.</title>
        <authorList>
            <consortium name="The Broad Institute Genomics Platform"/>
            <consortium name="The Broad Institute Genome Sequencing Center for Infectious Disease"/>
            <person name="Wu L."/>
            <person name="Ma J."/>
        </authorList>
    </citation>
    <scope>NUCLEOTIDE SEQUENCE [LARGE SCALE GENOMIC DNA]</scope>
    <source>
        <strain evidence="3">JCM 17440</strain>
    </source>
</reference>
<dbReference type="Proteomes" id="UP001501710">
    <property type="component" value="Unassembled WGS sequence"/>
</dbReference>
<organism evidence="2 3">
    <name type="scientific">Actinomadura meridiana</name>
    <dbReference type="NCBI Taxonomy" id="559626"/>
    <lineage>
        <taxon>Bacteria</taxon>
        <taxon>Bacillati</taxon>
        <taxon>Actinomycetota</taxon>
        <taxon>Actinomycetes</taxon>
        <taxon>Streptosporangiales</taxon>
        <taxon>Thermomonosporaceae</taxon>
        <taxon>Actinomadura</taxon>
    </lineage>
</organism>
<dbReference type="NCBIfam" id="TIGR01764">
    <property type="entry name" value="excise"/>
    <property type="match status" value="1"/>
</dbReference>
<dbReference type="EMBL" id="BAABAS010000004">
    <property type="protein sequence ID" value="GAA4225916.1"/>
    <property type="molecule type" value="Genomic_DNA"/>
</dbReference>
<dbReference type="InterPro" id="IPR009061">
    <property type="entry name" value="DNA-bd_dom_put_sf"/>
</dbReference>
<gene>
    <name evidence="2" type="ORF">GCM10022254_09030</name>
</gene>
<dbReference type="InterPro" id="IPR010093">
    <property type="entry name" value="SinI_DNA-bd"/>
</dbReference>
<evidence type="ECO:0000313" key="3">
    <source>
        <dbReference type="Proteomes" id="UP001501710"/>
    </source>
</evidence>
<dbReference type="SUPFAM" id="SSF46955">
    <property type="entry name" value="Putative DNA-binding domain"/>
    <property type="match status" value="1"/>
</dbReference>
<keyword evidence="3" id="KW-1185">Reference proteome</keyword>
<accession>A0ABP8BTT7</accession>